<dbReference type="Gene3D" id="3.30.2010.10">
    <property type="entry name" value="Metalloproteases ('zincins'), catalytic domain"/>
    <property type="match status" value="1"/>
</dbReference>
<dbReference type="InterPro" id="IPR002725">
    <property type="entry name" value="YgjP-like_metallopeptidase"/>
</dbReference>
<accession>B3PQK8</accession>
<dbReference type="AlphaFoldDB" id="B3PQK8"/>
<reference evidence="2 3" key="1">
    <citation type="submission" date="2008-04" db="EMBL/GenBank/DDBJ databases">
        <title>Genome diversity and DNA divergence of Rhizobium etli.</title>
        <authorList>
            <person name="Gonzalez V."/>
            <person name="Acosta J.L."/>
            <person name="Santamaria R.I."/>
            <person name="Bustos P."/>
            <person name="Hernandez-Gonzalez I.L."/>
            <person name="Fernandez J.L."/>
            <person name="Diaz R."/>
            <person name="Flores M."/>
            <person name="Mora J."/>
            <person name="Palacios R."/>
            <person name="Davila G."/>
        </authorList>
    </citation>
    <scope>NUCLEOTIDE SEQUENCE [LARGE SCALE GENOMIC DNA]</scope>
    <source>
        <strain evidence="2 3">CIAT 652</strain>
    </source>
</reference>
<dbReference type="Proteomes" id="UP000008817">
    <property type="component" value="Chromosome"/>
</dbReference>
<proteinExistence type="predicted"/>
<dbReference type="PANTHER" id="PTHR30399">
    <property type="entry name" value="UNCHARACTERIZED PROTEIN YGJP"/>
    <property type="match status" value="1"/>
</dbReference>
<gene>
    <name evidence="2" type="ordered locus">RHECIAT_CH0000868</name>
</gene>
<dbReference type="HOGENOM" id="CLU_065947_1_0_5"/>
<evidence type="ECO:0000259" key="1">
    <source>
        <dbReference type="Pfam" id="PF01863"/>
    </source>
</evidence>
<dbReference type="InterPro" id="IPR053136">
    <property type="entry name" value="UTP_pyrophosphatase-like"/>
</dbReference>
<organism evidence="2 3">
    <name type="scientific">Rhizobium etli (strain CIAT 652)</name>
    <dbReference type="NCBI Taxonomy" id="491916"/>
    <lineage>
        <taxon>Bacteria</taxon>
        <taxon>Pseudomonadati</taxon>
        <taxon>Pseudomonadota</taxon>
        <taxon>Alphaproteobacteria</taxon>
        <taxon>Hyphomicrobiales</taxon>
        <taxon>Rhizobiaceae</taxon>
        <taxon>Rhizobium/Agrobacterium group</taxon>
        <taxon>Rhizobium</taxon>
    </lineage>
</organism>
<dbReference type="eggNOG" id="COG1451">
    <property type="taxonomic scope" value="Bacteria"/>
</dbReference>
<sequence length="234" mass="27058">MDVEVHWKSIKNLHVGVYPPDGRVRVAAPIAISLDAIRLAVLTRMSWVRRQQAKFAAQERQSVREYQSGETHFLWGRSLRLEVVEWDKAIYRVSAQRGDRLSFQIPCGSSLDQRAAWMANWRRSQLRKMAAPKVTRWSGILGVSPEKWGIRDMRTKWGSCNSRKSIIWLNSELSKKPPASLDYVILHELTHLISNRHDALFLSVLDQHMPKWRSIRAELNALPLAAWEETPTQD</sequence>
<dbReference type="PANTHER" id="PTHR30399:SF1">
    <property type="entry name" value="UTP PYROPHOSPHATASE"/>
    <property type="match status" value="1"/>
</dbReference>
<evidence type="ECO:0000313" key="2">
    <source>
        <dbReference type="EMBL" id="ACE89854.1"/>
    </source>
</evidence>
<dbReference type="EMBL" id="CP001074">
    <property type="protein sequence ID" value="ACE89854.1"/>
    <property type="molecule type" value="Genomic_DNA"/>
</dbReference>
<feature type="domain" description="YgjP-like metallopeptidase" evidence="1">
    <location>
        <begin position="16"/>
        <end position="221"/>
    </location>
</feature>
<dbReference type="Pfam" id="PF01863">
    <property type="entry name" value="YgjP-like"/>
    <property type="match status" value="1"/>
</dbReference>
<dbReference type="KEGG" id="rec:RHECIAT_CH0000868"/>
<dbReference type="CDD" id="cd07344">
    <property type="entry name" value="M48_yhfN_like"/>
    <property type="match status" value="1"/>
</dbReference>
<name>B3PQK8_RHIE6</name>
<evidence type="ECO:0000313" key="3">
    <source>
        <dbReference type="Proteomes" id="UP000008817"/>
    </source>
</evidence>
<protein>
    <submittedName>
        <fullName evidence="2">Hypothetical conserved protein</fullName>
    </submittedName>
</protein>